<keyword evidence="3" id="KW-1185">Reference proteome</keyword>
<proteinExistence type="predicted"/>
<sequence>MAKLDSTKFYKPDDLAKLTVLNEDMQYALLFWASHFVKGFQVKTKALPMLQCLHQFCISVLPLYLEGLLLLLKLNEVFLVIESVVLAVSQYEASDEKMTILSLLNDLKFIAFNYHNELKASPLQVYNHALIGVPQETRYFFYYSHFATVHMTIGAKKNWGPVTLENFSEVMSLALSPDSKIIASGLSNYLVRLWSFETGECIQILGDILIWYFL</sequence>
<feature type="repeat" description="WD" evidence="1">
    <location>
        <begin position="163"/>
        <end position="204"/>
    </location>
</feature>
<evidence type="ECO:0000256" key="1">
    <source>
        <dbReference type="PROSITE-ProRule" id="PRU00221"/>
    </source>
</evidence>
<dbReference type="InterPro" id="IPR001680">
    <property type="entry name" value="WD40_rpt"/>
</dbReference>
<dbReference type="Proteomes" id="UP000193642">
    <property type="component" value="Unassembled WGS sequence"/>
</dbReference>
<keyword evidence="1" id="KW-0853">WD repeat</keyword>
<accession>A0A1Y2C5B0</accession>
<organism evidence="2 3">
    <name type="scientific">Rhizoclosmatium globosum</name>
    <dbReference type="NCBI Taxonomy" id="329046"/>
    <lineage>
        <taxon>Eukaryota</taxon>
        <taxon>Fungi</taxon>
        <taxon>Fungi incertae sedis</taxon>
        <taxon>Chytridiomycota</taxon>
        <taxon>Chytridiomycota incertae sedis</taxon>
        <taxon>Chytridiomycetes</taxon>
        <taxon>Chytridiales</taxon>
        <taxon>Chytriomycetaceae</taxon>
        <taxon>Rhizoclosmatium</taxon>
    </lineage>
</organism>
<dbReference type="Gene3D" id="2.130.10.10">
    <property type="entry name" value="YVTN repeat-like/Quinoprotein amine dehydrogenase"/>
    <property type="match status" value="1"/>
</dbReference>
<protein>
    <submittedName>
        <fullName evidence="2">Uncharacterized protein</fullName>
    </submittedName>
</protein>
<comment type="caution">
    <text evidence="2">The sequence shown here is derived from an EMBL/GenBank/DDBJ whole genome shotgun (WGS) entry which is preliminary data.</text>
</comment>
<dbReference type="EMBL" id="MCGO01000030">
    <property type="protein sequence ID" value="ORY42064.1"/>
    <property type="molecule type" value="Genomic_DNA"/>
</dbReference>
<dbReference type="SUPFAM" id="SSF50998">
    <property type="entry name" value="Quinoprotein alcohol dehydrogenase-like"/>
    <property type="match status" value="1"/>
</dbReference>
<dbReference type="InterPro" id="IPR015943">
    <property type="entry name" value="WD40/YVTN_repeat-like_dom_sf"/>
</dbReference>
<evidence type="ECO:0000313" key="3">
    <source>
        <dbReference type="Proteomes" id="UP000193642"/>
    </source>
</evidence>
<dbReference type="OrthoDB" id="3027122at2759"/>
<gene>
    <name evidence="2" type="ORF">BCR33DRAFT_825041</name>
</gene>
<dbReference type="InterPro" id="IPR011047">
    <property type="entry name" value="Quinoprotein_ADH-like_sf"/>
</dbReference>
<dbReference type="PROSITE" id="PS50082">
    <property type="entry name" value="WD_REPEATS_2"/>
    <property type="match status" value="1"/>
</dbReference>
<dbReference type="STRING" id="329046.A0A1Y2C5B0"/>
<name>A0A1Y2C5B0_9FUNG</name>
<reference evidence="2 3" key="1">
    <citation type="submission" date="2016-07" db="EMBL/GenBank/DDBJ databases">
        <title>Pervasive Adenine N6-methylation of Active Genes in Fungi.</title>
        <authorList>
            <consortium name="DOE Joint Genome Institute"/>
            <person name="Mondo S.J."/>
            <person name="Dannebaum R.O."/>
            <person name="Kuo R.C."/>
            <person name="Labutti K."/>
            <person name="Haridas S."/>
            <person name="Kuo A."/>
            <person name="Salamov A."/>
            <person name="Ahrendt S.R."/>
            <person name="Lipzen A."/>
            <person name="Sullivan W."/>
            <person name="Andreopoulos W.B."/>
            <person name="Clum A."/>
            <person name="Lindquist E."/>
            <person name="Daum C."/>
            <person name="Ramamoorthy G.K."/>
            <person name="Gryganskyi A."/>
            <person name="Culley D."/>
            <person name="Magnuson J.K."/>
            <person name="James T.Y."/>
            <person name="O'Malley M.A."/>
            <person name="Stajich J.E."/>
            <person name="Spatafora J.W."/>
            <person name="Visel A."/>
            <person name="Grigoriev I.V."/>
        </authorList>
    </citation>
    <scope>NUCLEOTIDE SEQUENCE [LARGE SCALE GENOMIC DNA]</scope>
    <source>
        <strain evidence="2 3">JEL800</strain>
    </source>
</reference>
<evidence type="ECO:0000313" key="2">
    <source>
        <dbReference type="EMBL" id="ORY42064.1"/>
    </source>
</evidence>
<dbReference type="AlphaFoldDB" id="A0A1Y2C5B0"/>